<dbReference type="STRING" id="1754192.A0A1Y1VRL7"/>
<evidence type="ECO:0000259" key="2">
    <source>
        <dbReference type="PROSITE" id="PS50158"/>
    </source>
</evidence>
<accession>A0A1Y1VRL7</accession>
<evidence type="ECO:0000313" key="4">
    <source>
        <dbReference type="EMBL" id="ORX77171.1"/>
    </source>
</evidence>
<dbReference type="GO" id="GO:0008270">
    <property type="term" value="F:zinc ion binding"/>
    <property type="evidence" value="ECO:0007669"/>
    <property type="project" value="UniProtKB-KW"/>
</dbReference>
<name>A0A1Y1VRL7_9FUNG</name>
<dbReference type="InterPro" id="IPR001878">
    <property type="entry name" value="Znf_CCHC"/>
</dbReference>
<dbReference type="GO" id="GO:0003676">
    <property type="term" value="F:nucleic acid binding"/>
    <property type="evidence" value="ECO:0007669"/>
    <property type="project" value="InterPro"/>
</dbReference>
<proteinExistence type="predicted"/>
<dbReference type="EMBL" id="MCFG01000261">
    <property type="protein sequence ID" value="ORX77171.1"/>
    <property type="molecule type" value="Genomic_DNA"/>
</dbReference>
<keyword evidence="1" id="KW-0862">Zinc</keyword>
<organism evidence="3 6">
    <name type="scientific">Anaeromyces robustus</name>
    <dbReference type="NCBI Taxonomy" id="1754192"/>
    <lineage>
        <taxon>Eukaryota</taxon>
        <taxon>Fungi</taxon>
        <taxon>Fungi incertae sedis</taxon>
        <taxon>Chytridiomycota</taxon>
        <taxon>Chytridiomycota incertae sedis</taxon>
        <taxon>Neocallimastigomycetes</taxon>
        <taxon>Neocallimastigales</taxon>
        <taxon>Neocallimastigaceae</taxon>
        <taxon>Anaeromyces</taxon>
    </lineage>
</organism>
<dbReference type="AlphaFoldDB" id="A0A1Y1VRL7"/>
<evidence type="ECO:0000256" key="1">
    <source>
        <dbReference type="PROSITE-ProRule" id="PRU00047"/>
    </source>
</evidence>
<keyword evidence="1" id="KW-0479">Metal-binding</keyword>
<dbReference type="Proteomes" id="UP000193944">
    <property type="component" value="Unassembled WGS sequence"/>
</dbReference>
<reference evidence="3 6" key="1">
    <citation type="submission" date="2016-08" db="EMBL/GenBank/DDBJ databases">
        <title>A Parts List for Fungal Cellulosomes Revealed by Comparative Genomics.</title>
        <authorList>
            <consortium name="DOE Joint Genome Institute"/>
            <person name="Haitjema C.H."/>
            <person name="Gilmore S.P."/>
            <person name="Henske J.K."/>
            <person name="Solomon K.V."/>
            <person name="De Groot R."/>
            <person name="Kuo A."/>
            <person name="Mondo S.J."/>
            <person name="Salamov A.A."/>
            <person name="Labutti K."/>
            <person name="Zhao Z."/>
            <person name="Chiniquy J."/>
            <person name="Barry K."/>
            <person name="Brewer H.M."/>
            <person name="Purvine S.O."/>
            <person name="Wright A.T."/>
            <person name="Boxma B."/>
            <person name="Van Alen T."/>
            <person name="Hackstein J.H."/>
            <person name="Baker S.E."/>
            <person name="Grigoriev I.V."/>
            <person name="O'Malley M.A."/>
        </authorList>
    </citation>
    <scope>NUCLEOTIDE SEQUENCE [LARGE SCALE GENOMIC DNA]</scope>
    <source>
        <strain evidence="3 6">S4</strain>
    </source>
</reference>
<evidence type="ECO:0000313" key="3">
    <source>
        <dbReference type="EMBL" id="ORX63823.1"/>
    </source>
</evidence>
<gene>
    <name evidence="5" type="ORF">BCR32DRAFT_246201</name>
    <name evidence="4" type="ORF">BCR32DRAFT_283458</name>
    <name evidence="3" type="ORF">BCR32DRAFT_287516</name>
</gene>
<comment type="caution">
    <text evidence="3">The sequence shown here is derived from an EMBL/GenBank/DDBJ whole genome shotgun (WGS) entry which is preliminary data.</text>
</comment>
<dbReference type="EMBL" id="MCFG01000167">
    <property type="protein sequence ID" value="ORX79694.1"/>
    <property type="molecule type" value="Genomic_DNA"/>
</dbReference>
<reference evidence="3 6" key="2">
    <citation type="submission" date="2016-08" db="EMBL/GenBank/DDBJ databases">
        <title>Pervasive Adenine N6-methylation of Active Genes in Fungi.</title>
        <authorList>
            <consortium name="DOE Joint Genome Institute"/>
            <person name="Mondo S.J."/>
            <person name="Dannebaum R.O."/>
            <person name="Kuo R.C."/>
            <person name="Labutti K."/>
            <person name="Haridas S."/>
            <person name="Kuo A."/>
            <person name="Salamov A."/>
            <person name="Ahrendt S.R."/>
            <person name="Lipzen A."/>
            <person name="Sullivan W."/>
            <person name="Andreopoulos W.B."/>
            <person name="Clum A."/>
            <person name="Lindquist E."/>
            <person name="Daum C."/>
            <person name="Ramamoorthy G.K."/>
            <person name="Gryganskyi A."/>
            <person name="Culley D."/>
            <person name="Magnuson J.K."/>
            <person name="James T.Y."/>
            <person name="O'Malley M.A."/>
            <person name="Stajich J.E."/>
            <person name="Spatafora J.W."/>
            <person name="Visel A."/>
            <person name="Grigoriev I.V."/>
        </authorList>
    </citation>
    <scope>NUCLEOTIDE SEQUENCE [LARGE SCALE GENOMIC DNA]</scope>
    <source>
        <strain evidence="3 6">S4</strain>
    </source>
</reference>
<dbReference type="PROSITE" id="PS50158">
    <property type="entry name" value="ZF_CCHC"/>
    <property type="match status" value="1"/>
</dbReference>
<feature type="domain" description="CCHC-type" evidence="2">
    <location>
        <begin position="447"/>
        <end position="461"/>
    </location>
</feature>
<sequence length="482" mass="56832">MFDATKLQKALPLLSDYGKDVDSWMYEFSKTMELYDVLEPRRIFVWAKEAVEEDIQGVLNSLRTRTGNEIRYPGLREMQAAIEDYMHITENDKCAVLKSLKINNDETLKKFNYKYKKLYQKLSHEYRRLISVKDYTNAISTRVFPCSRVMIAECETLNEAFKIAEIAEEAEKEISSANIKNGYEKEANIMVTQSYINNGNPLLNHPFYENLNYNQLSTNYNPNISRNEDNSFITTNNRNYGQNMRTNNFRNQNYVNYMVNPYNNINKHNNNYNNNNNIRGSKMKYYNNNQYMNNNNNQYMNNNNNQYMNNNNNQYMNNNNNQYMNMNNNQYMNNNNNHHMNNMSRNYSANERRGNININNSTNNNMTNNIPDNYMNKRNNNNIHSFNYQNDNNYQNNTNKVDNTINTMVTAINENNPSNGATNMNNNISNNFGNNTFNNNINNNYICYRCTLRGHKSSNCPYTFKQLAEMEEKGLIKLPLNQ</sequence>
<keyword evidence="6" id="KW-1185">Reference proteome</keyword>
<protein>
    <recommendedName>
        <fullName evidence="2">CCHC-type domain-containing protein</fullName>
    </recommendedName>
</protein>
<evidence type="ECO:0000313" key="6">
    <source>
        <dbReference type="Proteomes" id="UP000193944"/>
    </source>
</evidence>
<evidence type="ECO:0000313" key="5">
    <source>
        <dbReference type="EMBL" id="ORX79694.1"/>
    </source>
</evidence>
<dbReference type="EMBL" id="MCFG01000583">
    <property type="protein sequence ID" value="ORX63823.1"/>
    <property type="molecule type" value="Genomic_DNA"/>
</dbReference>
<keyword evidence="1" id="KW-0863">Zinc-finger</keyword>